<dbReference type="RefSeq" id="WP_074691126.1">
    <property type="nucleotide sequence ID" value="NZ_FNOJ01000001.1"/>
</dbReference>
<sequence length="98" mass="11380">MANLRALAMQHIGRPVEVHTAYGVHRGILHHIDDRGLYLQMYRQGGRLAAASHEVNARTLDQGATELDVQSAWWIWPFFFIPWAAAWALAPWWGPYWW</sequence>
<evidence type="ECO:0000313" key="2">
    <source>
        <dbReference type="EMBL" id="SDW00536.1"/>
    </source>
</evidence>
<accession>A0A1H2Q055</accession>
<keyword evidence="1" id="KW-1133">Transmembrane helix</keyword>
<dbReference type="Proteomes" id="UP000182589">
    <property type="component" value="Unassembled WGS sequence"/>
</dbReference>
<name>A0A1H2Q055_9BACL</name>
<reference evidence="3" key="1">
    <citation type="submission" date="2016-10" db="EMBL/GenBank/DDBJ databases">
        <authorList>
            <person name="Varghese N."/>
        </authorList>
    </citation>
    <scope>NUCLEOTIDE SEQUENCE [LARGE SCALE GENOMIC DNA]</scope>
    <source>
        <strain evidence="3">DSM 12489</strain>
    </source>
</reference>
<organism evidence="2 3">
    <name type="scientific">Alicyclobacillus hesperidum</name>
    <dbReference type="NCBI Taxonomy" id="89784"/>
    <lineage>
        <taxon>Bacteria</taxon>
        <taxon>Bacillati</taxon>
        <taxon>Bacillota</taxon>
        <taxon>Bacilli</taxon>
        <taxon>Bacillales</taxon>
        <taxon>Alicyclobacillaceae</taxon>
        <taxon>Alicyclobacillus</taxon>
    </lineage>
</organism>
<evidence type="ECO:0000313" key="3">
    <source>
        <dbReference type="Proteomes" id="UP000182589"/>
    </source>
</evidence>
<protein>
    <submittedName>
        <fullName evidence="2">Uncharacterized protein</fullName>
    </submittedName>
</protein>
<gene>
    <name evidence="2" type="ORF">SAMN04489725_10110</name>
</gene>
<dbReference type="STRING" id="89784.SAMN04489725_10110"/>
<keyword evidence="3" id="KW-1185">Reference proteome</keyword>
<keyword evidence="1" id="KW-0472">Membrane</keyword>
<evidence type="ECO:0000256" key="1">
    <source>
        <dbReference type="SAM" id="Phobius"/>
    </source>
</evidence>
<keyword evidence="1" id="KW-0812">Transmembrane</keyword>
<feature type="transmembrane region" description="Helical" evidence="1">
    <location>
        <begin position="73"/>
        <end position="93"/>
    </location>
</feature>
<dbReference type="AlphaFoldDB" id="A0A1H2Q055"/>
<dbReference type="EMBL" id="FNOJ01000001">
    <property type="protein sequence ID" value="SDW00536.1"/>
    <property type="molecule type" value="Genomic_DNA"/>
</dbReference>
<proteinExistence type="predicted"/>